<dbReference type="OrthoDB" id="9798386at2"/>
<dbReference type="FunFam" id="3.40.50.200:FF:000014">
    <property type="entry name" value="Proteinase K"/>
    <property type="match status" value="1"/>
</dbReference>
<dbReference type="PANTHER" id="PTHR43806">
    <property type="entry name" value="PEPTIDASE S8"/>
    <property type="match status" value="1"/>
</dbReference>
<dbReference type="Proteomes" id="UP000001916">
    <property type="component" value="Chromosome"/>
</dbReference>
<dbReference type="InterPro" id="IPR036852">
    <property type="entry name" value="Peptidase_S8/S53_dom_sf"/>
</dbReference>
<feature type="active site" description="Charge relay system" evidence="5">
    <location>
        <position position="133"/>
    </location>
</feature>
<dbReference type="PRINTS" id="PR00723">
    <property type="entry name" value="SUBTILISIN"/>
</dbReference>
<accession>D7BHL5</accession>
<reference evidence="9 10" key="1">
    <citation type="journal article" date="2010" name="Stand. Genomic Sci.">
        <title>Complete genome sequence of Meiothermus silvanus type strain (VI-R2).</title>
        <authorList>
            <person name="Sikorski J."/>
            <person name="Tindall B.J."/>
            <person name="Lowry S."/>
            <person name="Lucas S."/>
            <person name="Nolan M."/>
            <person name="Copeland A."/>
            <person name="Glavina Del Rio T."/>
            <person name="Tice H."/>
            <person name="Cheng J.F."/>
            <person name="Han C."/>
            <person name="Pitluck S."/>
            <person name="Liolios K."/>
            <person name="Ivanova N."/>
            <person name="Mavromatis K."/>
            <person name="Mikhailova N."/>
            <person name="Pati A."/>
            <person name="Goodwin L."/>
            <person name="Chen A."/>
            <person name="Palaniappan K."/>
            <person name="Land M."/>
            <person name="Hauser L."/>
            <person name="Chang Y.J."/>
            <person name="Jeffries C.D."/>
            <person name="Rohde M."/>
            <person name="Goker M."/>
            <person name="Woyke T."/>
            <person name="Bristow J."/>
            <person name="Eisen J.A."/>
            <person name="Markowitz V."/>
            <person name="Hugenholtz P."/>
            <person name="Kyrpides N.C."/>
            <person name="Klenk H.P."/>
            <person name="Lapidus A."/>
        </authorList>
    </citation>
    <scope>NUCLEOTIDE SEQUENCE [LARGE SCALE GENOMIC DNA]</scope>
    <source>
        <strain evidence="10">ATCC 700542 / DSM 9946 / VI-R2</strain>
    </source>
</reference>
<evidence type="ECO:0000256" key="2">
    <source>
        <dbReference type="ARBA" id="ARBA00022670"/>
    </source>
</evidence>
<dbReference type="CDD" id="cd04077">
    <property type="entry name" value="Peptidases_S8_PCSK9_ProteinaseK_like"/>
    <property type="match status" value="1"/>
</dbReference>
<dbReference type="InterPro" id="IPR000209">
    <property type="entry name" value="Peptidase_S8/S53_dom"/>
</dbReference>
<evidence type="ECO:0000256" key="6">
    <source>
        <dbReference type="RuleBase" id="RU003355"/>
    </source>
</evidence>
<dbReference type="EMBL" id="CP002042">
    <property type="protein sequence ID" value="ADH62253.1"/>
    <property type="molecule type" value="Genomic_DNA"/>
</dbReference>
<dbReference type="PROSITE" id="PS00137">
    <property type="entry name" value="SUBTILASE_HIS"/>
    <property type="match status" value="1"/>
</dbReference>
<keyword evidence="2 5" id="KW-0645">Protease</keyword>
<dbReference type="KEGG" id="msv:Mesil_0312"/>
<comment type="similarity">
    <text evidence="1 5 6">Belongs to the peptidase S8 family.</text>
</comment>
<evidence type="ECO:0000313" key="10">
    <source>
        <dbReference type="Proteomes" id="UP000001916"/>
    </source>
</evidence>
<evidence type="ECO:0000313" key="9">
    <source>
        <dbReference type="EMBL" id="ADH62253.1"/>
    </source>
</evidence>
<dbReference type="PANTHER" id="PTHR43806:SF11">
    <property type="entry name" value="CEREVISIN-RELATED"/>
    <property type="match status" value="1"/>
</dbReference>
<feature type="domain" description="Peptidase S8/S53" evidence="7">
    <location>
        <begin position="124"/>
        <end position="350"/>
    </location>
</feature>
<dbReference type="InterPro" id="IPR037045">
    <property type="entry name" value="S8pro/Inhibitor_I9_sf"/>
</dbReference>
<dbReference type="AlphaFoldDB" id="D7BHL5"/>
<name>D7BHL5_ALLS1</name>
<dbReference type="PROSITE" id="PS00138">
    <property type="entry name" value="SUBTILASE_SER"/>
    <property type="match status" value="1"/>
</dbReference>
<feature type="active site" description="Charge relay system" evidence="5">
    <location>
        <position position="314"/>
    </location>
</feature>
<sequence length="484" mass="50743">MGDGNTSGLAPVYNLDDPDRIPGRYIVVFKKGVSGAEVKNQISLQSQRPGVQVLRVYTAAVRGFAAVISDSELEQYRRDPKVAYLEADQKVVVTATQNNPDWGLDRIDQRNLPLDGKYAYTTTGAGVNVYVIDTGIQTDHPEFGGRAKAGYDATGGNGQDCYGHGTHVAGIIGGNTYGVAKGVTLYAVRVLGCDGSGTVADVIAGVEWVTKNAQKPAVANLSLEAGDSTALDDAVRNSIASGIPYTVAAGNFARDACSGSPARVSQALTVGSIGPADTRSSFSNYGNCLDLFAPGENIRSAWINGGDQLQSGTSMAAPFVAGVAALYLENHKGASPDAVNAAILDGSTSAKVHNPGDGSPNRLLFNLQGNSGGNPPPPPSDAPCTGCEKYTGSLSGPGDVAYQPNGTYFQAASGTIKGWLKGSSGTDYDLYLWRWNGSAWEMVASSATEARDENISYTGQAGYYVWQIYAYSGSGVYEFWMQKP</sequence>
<organism evidence="9 10">
    <name type="scientific">Allomeiothermus silvanus (strain ATCC 700542 / DSM 9946 / NBRC 106475 / NCIMB 13440 / VI-R2)</name>
    <name type="common">Thermus silvanus</name>
    <dbReference type="NCBI Taxonomy" id="526227"/>
    <lineage>
        <taxon>Bacteria</taxon>
        <taxon>Thermotogati</taxon>
        <taxon>Deinococcota</taxon>
        <taxon>Deinococci</taxon>
        <taxon>Thermales</taxon>
        <taxon>Thermaceae</taxon>
        <taxon>Allomeiothermus</taxon>
    </lineage>
</organism>
<dbReference type="Gene3D" id="3.40.50.200">
    <property type="entry name" value="Peptidase S8/S53 domain"/>
    <property type="match status" value="1"/>
</dbReference>
<feature type="active site" description="Charge relay system" evidence="5">
    <location>
        <position position="164"/>
    </location>
</feature>
<dbReference type="InterPro" id="IPR023827">
    <property type="entry name" value="Peptidase_S8_Asp-AS"/>
</dbReference>
<evidence type="ECO:0000256" key="3">
    <source>
        <dbReference type="ARBA" id="ARBA00022801"/>
    </source>
</evidence>
<dbReference type="InterPro" id="IPR050131">
    <property type="entry name" value="Peptidase_S8_subtilisin-like"/>
</dbReference>
<evidence type="ECO:0000256" key="1">
    <source>
        <dbReference type="ARBA" id="ARBA00011073"/>
    </source>
</evidence>
<keyword evidence="3 5" id="KW-0378">Hydrolase</keyword>
<dbReference type="InterPro" id="IPR015500">
    <property type="entry name" value="Peptidase_S8_subtilisin-rel"/>
</dbReference>
<evidence type="ECO:0000256" key="4">
    <source>
        <dbReference type="ARBA" id="ARBA00022825"/>
    </source>
</evidence>
<dbReference type="eggNOG" id="COG1404">
    <property type="taxonomic scope" value="Bacteria"/>
</dbReference>
<gene>
    <name evidence="9" type="ordered locus">Mesil_0312</name>
</gene>
<dbReference type="PROSITE" id="PS00136">
    <property type="entry name" value="SUBTILASE_ASP"/>
    <property type="match status" value="1"/>
</dbReference>
<protein>
    <submittedName>
        <fullName evidence="9">Peptidase S8 and S53 subtilisin kexin sedolisin</fullName>
    </submittedName>
</protein>
<dbReference type="HOGENOM" id="CLU_011263_1_7_0"/>
<dbReference type="InterPro" id="IPR023828">
    <property type="entry name" value="Peptidase_S8_Ser-AS"/>
</dbReference>
<dbReference type="InterPro" id="IPR022398">
    <property type="entry name" value="Peptidase_S8_His-AS"/>
</dbReference>
<dbReference type="Gene3D" id="3.30.70.80">
    <property type="entry name" value="Peptidase S8 propeptide/proteinase inhibitor I9"/>
    <property type="match status" value="1"/>
</dbReference>
<dbReference type="Pfam" id="PF00082">
    <property type="entry name" value="Peptidase_S8"/>
    <property type="match status" value="1"/>
</dbReference>
<dbReference type="SUPFAM" id="SSF54897">
    <property type="entry name" value="Protease propeptides/inhibitors"/>
    <property type="match status" value="1"/>
</dbReference>
<dbReference type="Gene3D" id="2.60.120.380">
    <property type="match status" value="1"/>
</dbReference>
<evidence type="ECO:0000259" key="7">
    <source>
        <dbReference type="Pfam" id="PF00082"/>
    </source>
</evidence>
<evidence type="ECO:0000256" key="5">
    <source>
        <dbReference type="PROSITE-ProRule" id="PRU01240"/>
    </source>
</evidence>
<dbReference type="InterPro" id="IPR010259">
    <property type="entry name" value="S8pro/Inhibitor_I9"/>
</dbReference>
<dbReference type="SUPFAM" id="SSF52743">
    <property type="entry name" value="Subtilisin-like"/>
    <property type="match status" value="1"/>
</dbReference>
<dbReference type="PROSITE" id="PS51892">
    <property type="entry name" value="SUBTILASE"/>
    <property type="match status" value="1"/>
</dbReference>
<keyword evidence="10" id="KW-1185">Reference proteome</keyword>
<dbReference type="MEROPS" id="S08.051"/>
<keyword evidence="4 5" id="KW-0720">Serine protease</keyword>
<dbReference type="GO" id="GO:0004252">
    <property type="term" value="F:serine-type endopeptidase activity"/>
    <property type="evidence" value="ECO:0007669"/>
    <property type="project" value="UniProtKB-UniRule"/>
</dbReference>
<feature type="domain" description="Inhibitor I9" evidence="8">
    <location>
        <begin position="24"/>
        <end position="91"/>
    </location>
</feature>
<proteinExistence type="inferred from homology"/>
<dbReference type="Pfam" id="PF05922">
    <property type="entry name" value="Inhibitor_I9"/>
    <property type="match status" value="1"/>
</dbReference>
<dbReference type="STRING" id="526227.Mesil_0312"/>
<dbReference type="GO" id="GO:0006508">
    <property type="term" value="P:proteolysis"/>
    <property type="evidence" value="ECO:0007669"/>
    <property type="project" value="UniProtKB-KW"/>
</dbReference>
<dbReference type="GO" id="GO:0005615">
    <property type="term" value="C:extracellular space"/>
    <property type="evidence" value="ECO:0007669"/>
    <property type="project" value="TreeGrafter"/>
</dbReference>
<evidence type="ECO:0000259" key="8">
    <source>
        <dbReference type="Pfam" id="PF05922"/>
    </source>
</evidence>
<dbReference type="InterPro" id="IPR034193">
    <property type="entry name" value="PCSK9_ProteinaseK-like"/>
</dbReference>